<gene>
    <name evidence="7" type="primary">murI</name>
    <name evidence="8" type="ORF">DES53_113133</name>
</gene>
<dbReference type="PANTHER" id="PTHR21198:SF2">
    <property type="entry name" value="GLUTAMATE RACEMASE"/>
    <property type="match status" value="1"/>
</dbReference>
<evidence type="ECO:0000256" key="6">
    <source>
        <dbReference type="ARBA" id="ARBA00023316"/>
    </source>
</evidence>
<dbReference type="Pfam" id="PF01177">
    <property type="entry name" value="Asp_Glu_race"/>
    <property type="match status" value="1"/>
</dbReference>
<dbReference type="InterPro" id="IPR001920">
    <property type="entry name" value="Asp/Glu_race"/>
</dbReference>
<dbReference type="SUPFAM" id="SSF53681">
    <property type="entry name" value="Aspartate/glutamate racemase"/>
    <property type="match status" value="2"/>
</dbReference>
<protein>
    <recommendedName>
        <fullName evidence="2 7">Glutamate racemase</fullName>
        <ecNumber evidence="2 7">5.1.1.3</ecNumber>
    </recommendedName>
</protein>
<keyword evidence="9" id="KW-1185">Reference proteome</keyword>
<feature type="active site" description="Proton donor/acceptor" evidence="7">
    <location>
        <position position="82"/>
    </location>
</feature>
<accession>A0A366H6K6</accession>
<sequence>MSESPLPTPLSSHPIGVFDSGYGGLSVLRELRRVLPNEDYIYLGDSGRAPYGGRDLATVLDFAEQCVDLLFAEGCRVVVVACHTVSCVALRHLQQLHAGTDRRILGVTIPAAENAVAVSKGHIGFLGTRRTVSSHTFRTEVAKLDSHVKVTEVAAPLLAPIVEEGWEDSDIARLSVEQYLSQVGDVDTLVLGCTHYPLLRAVFEQSLPKEVHLLDPAPYVALRLVDWFGRHPEFRSQGTGKLRVLSSGDTVRFAKNATRFLGSVPPLIEHVAERNGRLIFSPEGEEPTGQFVRVV</sequence>
<dbReference type="EC" id="5.1.1.3" evidence="2 7"/>
<evidence type="ECO:0000256" key="5">
    <source>
        <dbReference type="ARBA" id="ARBA00023235"/>
    </source>
</evidence>
<dbReference type="PANTHER" id="PTHR21198">
    <property type="entry name" value="GLUTAMATE RACEMASE"/>
    <property type="match status" value="1"/>
</dbReference>
<feature type="binding site" evidence="7">
    <location>
        <begin position="19"/>
        <end position="20"/>
    </location>
    <ligand>
        <name>substrate</name>
    </ligand>
</feature>
<dbReference type="OrthoDB" id="9801055at2"/>
<keyword evidence="5 7" id="KW-0413">Isomerase</keyword>
<dbReference type="AlphaFoldDB" id="A0A366H6K6"/>
<reference evidence="8 9" key="1">
    <citation type="submission" date="2018-06" db="EMBL/GenBank/DDBJ databases">
        <title>Genomic Encyclopedia of Type Strains, Phase IV (KMG-IV): sequencing the most valuable type-strain genomes for metagenomic binning, comparative biology and taxonomic classification.</title>
        <authorList>
            <person name="Goeker M."/>
        </authorList>
    </citation>
    <scope>NUCLEOTIDE SEQUENCE [LARGE SCALE GENOMIC DNA]</scope>
    <source>
        <strain evidence="8 9">DSM 25532</strain>
    </source>
</reference>
<dbReference type="InterPro" id="IPR004391">
    <property type="entry name" value="Glu_race"/>
</dbReference>
<dbReference type="RefSeq" id="WP_113961443.1">
    <property type="nucleotide sequence ID" value="NZ_QNRR01000013.1"/>
</dbReference>
<dbReference type="HAMAP" id="MF_00258">
    <property type="entry name" value="Glu_racemase"/>
    <property type="match status" value="1"/>
</dbReference>
<keyword evidence="6 7" id="KW-0961">Cell wall biogenesis/degradation</keyword>
<organism evidence="8 9">
    <name type="scientific">Roseimicrobium gellanilyticum</name>
    <dbReference type="NCBI Taxonomy" id="748857"/>
    <lineage>
        <taxon>Bacteria</taxon>
        <taxon>Pseudomonadati</taxon>
        <taxon>Verrucomicrobiota</taxon>
        <taxon>Verrucomicrobiia</taxon>
        <taxon>Verrucomicrobiales</taxon>
        <taxon>Verrucomicrobiaceae</taxon>
        <taxon>Roseimicrobium</taxon>
    </lineage>
</organism>
<evidence type="ECO:0000256" key="7">
    <source>
        <dbReference type="HAMAP-Rule" id="MF_00258"/>
    </source>
</evidence>
<evidence type="ECO:0000256" key="4">
    <source>
        <dbReference type="ARBA" id="ARBA00022984"/>
    </source>
</evidence>
<dbReference type="FunFam" id="3.40.50.1860:FF:000001">
    <property type="entry name" value="Glutamate racemase"/>
    <property type="match status" value="1"/>
</dbReference>
<evidence type="ECO:0000256" key="1">
    <source>
        <dbReference type="ARBA" id="ARBA00001602"/>
    </source>
</evidence>
<dbReference type="InterPro" id="IPR033134">
    <property type="entry name" value="Asp/Glu_racemase_AS_2"/>
</dbReference>
<dbReference type="Proteomes" id="UP000253426">
    <property type="component" value="Unassembled WGS sequence"/>
</dbReference>
<dbReference type="PROSITE" id="PS00924">
    <property type="entry name" value="ASP_GLU_RACEMASE_2"/>
    <property type="match status" value="1"/>
</dbReference>
<feature type="active site" description="Proton donor/acceptor" evidence="7">
    <location>
        <position position="193"/>
    </location>
</feature>
<comment type="pathway">
    <text evidence="7">Cell wall biogenesis; peptidoglycan biosynthesis.</text>
</comment>
<dbReference type="GO" id="GO:0009252">
    <property type="term" value="P:peptidoglycan biosynthetic process"/>
    <property type="evidence" value="ECO:0007669"/>
    <property type="project" value="UniProtKB-UniRule"/>
</dbReference>
<evidence type="ECO:0000313" key="8">
    <source>
        <dbReference type="EMBL" id="RBP37750.1"/>
    </source>
</evidence>
<dbReference type="UniPathway" id="UPA00219"/>
<dbReference type="GO" id="GO:0008360">
    <property type="term" value="P:regulation of cell shape"/>
    <property type="evidence" value="ECO:0007669"/>
    <property type="project" value="UniProtKB-KW"/>
</dbReference>
<evidence type="ECO:0000256" key="2">
    <source>
        <dbReference type="ARBA" id="ARBA00013090"/>
    </source>
</evidence>
<comment type="function">
    <text evidence="7">Provides the (R)-glutamate required for cell wall biosynthesis.</text>
</comment>
<evidence type="ECO:0000256" key="3">
    <source>
        <dbReference type="ARBA" id="ARBA00022960"/>
    </source>
</evidence>
<comment type="caution">
    <text evidence="8">The sequence shown here is derived from an EMBL/GenBank/DDBJ whole genome shotgun (WGS) entry which is preliminary data.</text>
</comment>
<comment type="similarity">
    <text evidence="7">Belongs to the aspartate/glutamate racemases family.</text>
</comment>
<feature type="binding site" evidence="7">
    <location>
        <begin position="194"/>
        <end position="195"/>
    </location>
    <ligand>
        <name>substrate</name>
    </ligand>
</feature>
<feature type="binding site" evidence="7">
    <location>
        <begin position="51"/>
        <end position="52"/>
    </location>
    <ligand>
        <name>substrate</name>
    </ligand>
</feature>
<dbReference type="NCBIfam" id="TIGR00067">
    <property type="entry name" value="glut_race"/>
    <property type="match status" value="1"/>
</dbReference>
<dbReference type="InterPro" id="IPR015942">
    <property type="entry name" value="Asp/Glu/hydantoin_racemase"/>
</dbReference>
<proteinExistence type="inferred from homology"/>
<comment type="catalytic activity">
    <reaction evidence="1 7">
        <text>L-glutamate = D-glutamate</text>
        <dbReference type="Rhea" id="RHEA:12813"/>
        <dbReference type="ChEBI" id="CHEBI:29985"/>
        <dbReference type="ChEBI" id="CHEBI:29986"/>
        <dbReference type="EC" id="5.1.1.3"/>
    </reaction>
</comment>
<dbReference type="GO" id="GO:0008881">
    <property type="term" value="F:glutamate racemase activity"/>
    <property type="evidence" value="ECO:0007669"/>
    <property type="project" value="UniProtKB-UniRule"/>
</dbReference>
<comment type="caution">
    <text evidence="7">Lacks conserved residue(s) required for the propagation of feature annotation.</text>
</comment>
<keyword evidence="4 7" id="KW-0573">Peptidoglycan synthesis</keyword>
<name>A0A366H6K6_9BACT</name>
<keyword evidence="3 7" id="KW-0133">Cell shape</keyword>
<evidence type="ECO:0000313" key="9">
    <source>
        <dbReference type="Proteomes" id="UP000253426"/>
    </source>
</evidence>
<dbReference type="GO" id="GO:0071555">
    <property type="term" value="P:cell wall organization"/>
    <property type="evidence" value="ECO:0007669"/>
    <property type="project" value="UniProtKB-KW"/>
</dbReference>
<dbReference type="EMBL" id="QNRR01000013">
    <property type="protein sequence ID" value="RBP37750.1"/>
    <property type="molecule type" value="Genomic_DNA"/>
</dbReference>
<dbReference type="Gene3D" id="3.40.50.1860">
    <property type="match status" value="2"/>
</dbReference>